<feature type="domain" description="DUF4328" evidence="2">
    <location>
        <begin position="64"/>
        <end position="216"/>
    </location>
</feature>
<evidence type="ECO:0000313" key="4">
    <source>
        <dbReference type="Proteomes" id="UP000319103"/>
    </source>
</evidence>
<dbReference type="EMBL" id="VIGB01000003">
    <property type="protein sequence ID" value="TQF02358.1"/>
    <property type="molecule type" value="Genomic_DNA"/>
</dbReference>
<dbReference type="Pfam" id="PF14219">
    <property type="entry name" value="DUF4328"/>
    <property type="match status" value="1"/>
</dbReference>
<dbReference type="Proteomes" id="UP000319103">
    <property type="component" value="Unassembled WGS sequence"/>
</dbReference>
<sequence length="234" mass="25133">MDGPQQGVPTGVSLVGAEQYRKVTGLAAAASTLILLTLVGSVLNTVSDWRNYFVVHDYLAGSATAADLDAADTFSRAVAIPAFVVYLAAGVVFLVWLWRARINSELSGGPAAHRRARGWVLGGWMTPVANLWIPYQVVSDIWRASDPRRPVPRGLIATWWVLFVVDDLIGRSLTGIYLNKKVTESGLRGTAELSSVSALLEVVSGILVILIINRITGFQTGTLPGTLSPAGRHR</sequence>
<feature type="transmembrane region" description="Helical" evidence="1">
    <location>
        <begin position="23"/>
        <end position="43"/>
    </location>
</feature>
<accession>A0A540W015</accession>
<keyword evidence="1" id="KW-0472">Membrane</keyword>
<keyword evidence="1" id="KW-0812">Transmembrane</keyword>
<dbReference type="OrthoDB" id="4174975at2"/>
<protein>
    <submittedName>
        <fullName evidence="3">DUF4328 domain-containing protein</fullName>
    </submittedName>
</protein>
<organism evidence="3 4">
    <name type="scientific">Kitasatospora acidiphila</name>
    <dbReference type="NCBI Taxonomy" id="2567942"/>
    <lineage>
        <taxon>Bacteria</taxon>
        <taxon>Bacillati</taxon>
        <taxon>Actinomycetota</taxon>
        <taxon>Actinomycetes</taxon>
        <taxon>Kitasatosporales</taxon>
        <taxon>Streptomycetaceae</taxon>
        <taxon>Kitasatospora</taxon>
    </lineage>
</organism>
<proteinExistence type="predicted"/>
<dbReference type="RefSeq" id="WP_141633054.1">
    <property type="nucleotide sequence ID" value="NZ_VIGB01000003.1"/>
</dbReference>
<feature type="transmembrane region" description="Helical" evidence="1">
    <location>
        <begin position="119"/>
        <end position="137"/>
    </location>
</feature>
<evidence type="ECO:0000259" key="2">
    <source>
        <dbReference type="Pfam" id="PF14219"/>
    </source>
</evidence>
<feature type="transmembrane region" description="Helical" evidence="1">
    <location>
        <begin position="78"/>
        <end position="98"/>
    </location>
</feature>
<feature type="transmembrane region" description="Helical" evidence="1">
    <location>
        <begin position="190"/>
        <end position="212"/>
    </location>
</feature>
<keyword evidence="4" id="KW-1185">Reference proteome</keyword>
<comment type="caution">
    <text evidence="3">The sequence shown here is derived from an EMBL/GenBank/DDBJ whole genome shotgun (WGS) entry which is preliminary data.</text>
</comment>
<evidence type="ECO:0000313" key="3">
    <source>
        <dbReference type="EMBL" id="TQF02358.1"/>
    </source>
</evidence>
<name>A0A540W015_9ACTN</name>
<gene>
    <name evidence="3" type="ORF">E6W39_08810</name>
</gene>
<dbReference type="InterPro" id="IPR025565">
    <property type="entry name" value="DUF4328"/>
</dbReference>
<feature type="transmembrane region" description="Helical" evidence="1">
    <location>
        <begin position="157"/>
        <end position="178"/>
    </location>
</feature>
<reference evidence="3 4" key="1">
    <citation type="submission" date="2019-06" db="EMBL/GenBank/DDBJ databases">
        <title>Description of Kitasatospora acidophila sp. nov. isolated from pine grove soil, and reclassification of Streptomyces novaecaesareae to Kitasatospora novaeceasareae comb. nov.</title>
        <authorList>
            <person name="Kim M.J."/>
        </authorList>
    </citation>
    <scope>NUCLEOTIDE SEQUENCE [LARGE SCALE GENOMIC DNA]</scope>
    <source>
        <strain evidence="3 4">MMS16-CNU292</strain>
    </source>
</reference>
<keyword evidence="1" id="KW-1133">Transmembrane helix</keyword>
<dbReference type="AlphaFoldDB" id="A0A540W015"/>
<evidence type="ECO:0000256" key="1">
    <source>
        <dbReference type="SAM" id="Phobius"/>
    </source>
</evidence>